<proteinExistence type="predicted"/>
<sequence>MNEPDITKKQLELLRHTLGLNYKDEIYRNFFHCGPEEGEPDLLALKAAGLMDSRAAPAFCTPGDRTFFATEAGKAYAMARHVPKPEPTLWQLFKSSDMDSFLEFLDIEPPRYEVKHARSKDLDGLRDRSYVEINLMPLKTFYRMVSPRGQGDWFETKRDAKASYKADMKERRVEARKAKLLVEQIIESA</sequence>
<evidence type="ECO:0000313" key="1">
    <source>
        <dbReference type="EMBL" id="MBI6882461.1"/>
    </source>
</evidence>
<dbReference type="AlphaFoldDB" id="A0A8I1EBI0"/>
<gene>
    <name evidence="1" type="ORF">JEU22_00890</name>
</gene>
<dbReference type="RefSeq" id="WP_198746078.1">
    <property type="nucleotide sequence ID" value="NZ_JAEHTE010000001.1"/>
</dbReference>
<accession>A0A8I1EBI0</accession>
<reference evidence="1" key="1">
    <citation type="submission" date="2020-12" db="EMBL/GenBank/DDBJ databases">
        <title>Enhanced detection system for hospital associated transmission using whole genome sequencing surveillance.</title>
        <authorList>
            <person name="Harrison L.H."/>
            <person name="Van Tyne D."/>
            <person name="Marsh J.W."/>
            <person name="Griffith M.P."/>
            <person name="Snyder D.J."/>
            <person name="Cooper V.S."/>
            <person name="Mustapha M."/>
        </authorList>
    </citation>
    <scope>NUCLEOTIDE SEQUENCE</scope>
    <source>
        <strain evidence="1">PSB00042</strain>
    </source>
</reference>
<protein>
    <submittedName>
        <fullName evidence="1">Uncharacterized protein</fullName>
    </submittedName>
</protein>
<evidence type="ECO:0000313" key="2">
    <source>
        <dbReference type="Proteomes" id="UP000637061"/>
    </source>
</evidence>
<dbReference type="Proteomes" id="UP000637061">
    <property type="component" value="Unassembled WGS sequence"/>
</dbReference>
<comment type="caution">
    <text evidence="1">The sequence shown here is derived from an EMBL/GenBank/DDBJ whole genome shotgun (WGS) entry which is preliminary data.</text>
</comment>
<dbReference type="EMBL" id="JAEHTE010000001">
    <property type="protein sequence ID" value="MBI6882461.1"/>
    <property type="molecule type" value="Genomic_DNA"/>
</dbReference>
<name>A0A8I1EBI0_PSEPU</name>
<organism evidence="1 2">
    <name type="scientific">Pseudomonas putida</name>
    <name type="common">Arthrobacter siderocapsulatus</name>
    <dbReference type="NCBI Taxonomy" id="303"/>
    <lineage>
        <taxon>Bacteria</taxon>
        <taxon>Pseudomonadati</taxon>
        <taxon>Pseudomonadota</taxon>
        <taxon>Gammaproteobacteria</taxon>
        <taxon>Pseudomonadales</taxon>
        <taxon>Pseudomonadaceae</taxon>
        <taxon>Pseudomonas</taxon>
    </lineage>
</organism>